<dbReference type="PRINTS" id="PR00377">
    <property type="entry name" value="IMPHPHTASES"/>
</dbReference>
<dbReference type="AlphaFoldDB" id="A0A9X1DFX9"/>
<evidence type="ECO:0000313" key="7">
    <source>
        <dbReference type="Proteomes" id="UP001138757"/>
    </source>
</evidence>
<organism evidence="6 7">
    <name type="scientific">Sphingobium nicotianae</name>
    <dbReference type="NCBI Taxonomy" id="2782607"/>
    <lineage>
        <taxon>Bacteria</taxon>
        <taxon>Pseudomonadati</taxon>
        <taxon>Pseudomonadota</taxon>
        <taxon>Alphaproteobacteria</taxon>
        <taxon>Sphingomonadales</taxon>
        <taxon>Sphingomonadaceae</taxon>
        <taxon>Sphingobium</taxon>
    </lineage>
</organism>
<dbReference type="Pfam" id="PF00459">
    <property type="entry name" value="Inositol_P"/>
    <property type="match status" value="1"/>
</dbReference>
<gene>
    <name evidence="6" type="ORF">KK488_20360</name>
</gene>
<evidence type="ECO:0000256" key="4">
    <source>
        <dbReference type="ARBA" id="ARBA00022842"/>
    </source>
</evidence>
<dbReference type="EMBL" id="JAHGAW010000017">
    <property type="protein sequence ID" value="MBT2189311.1"/>
    <property type="molecule type" value="Genomic_DNA"/>
</dbReference>
<comment type="similarity">
    <text evidence="1">Belongs to the inositol monophosphatase superfamily.</text>
</comment>
<dbReference type="GO" id="GO:0006020">
    <property type="term" value="P:inositol metabolic process"/>
    <property type="evidence" value="ECO:0007669"/>
    <property type="project" value="TreeGrafter"/>
</dbReference>
<feature type="binding site" evidence="5">
    <location>
        <position position="214"/>
    </location>
    <ligand>
        <name>Mg(2+)</name>
        <dbReference type="ChEBI" id="CHEBI:18420"/>
        <label>1</label>
        <note>catalytic</note>
    </ligand>
</feature>
<dbReference type="Gene3D" id="3.30.540.10">
    <property type="entry name" value="Fructose-1,6-Bisphosphatase, subunit A, domain 1"/>
    <property type="match status" value="1"/>
</dbReference>
<dbReference type="Gene3D" id="3.40.190.80">
    <property type="match status" value="1"/>
</dbReference>
<sequence>MDALTRSVADLMRQVAAEVIMPRFRNLAAHEVEEKSAGEQVTIADKESEARLNEGLARLLPEAGLIGEEACAADPGLINKLSSGLNWLIDPIDGTSNFASGNPPFGIMIALVDGGETQASWMLDPITGRLCHAALGKGATIDGDRVHARESGAPLPIAGLSLLFVDPDRRQGMIDRAEGKLTMAPIPRCAAEQYPRIVLGQHDIALFERTLAWDHAPGVLFVNEAGGRVARPDGSAYRPDQDRKGMLAASSPAMWDVGAAILYG</sequence>
<proteinExistence type="inferred from homology"/>
<name>A0A9X1DFX9_9SPHN</name>
<feature type="binding site" evidence="5">
    <location>
        <position position="68"/>
    </location>
    <ligand>
        <name>Mg(2+)</name>
        <dbReference type="ChEBI" id="CHEBI:18420"/>
        <label>1</label>
        <note>catalytic</note>
    </ligand>
</feature>
<dbReference type="PANTHER" id="PTHR20854">
    <property type="entry name" value="INOSITOL MONOPHOSPHATASE"/>
    <property type="match status" value="1"/>
</dbReference>
<evidence type="ECO:0000313" key="6">
    <source>
        <dbReference type="EMBL" id="MBT2189311.1"/>
    </source>
</evidence>
<dbReference type="PANTHER" id="PTHR20854:SF4">
    <property type="entry name" value="INOSITOL-1-MONOPHOSPHATASE-RELATED"/>
    <property type="match status" value="1"/>
</dbReference>
<dbReference type="GO" id="GO:0046872">
    <property type="term" value="F:metal ion binding"/>
    <property type="evidence" value="ECO:0007669"/>
    <property type="project" value="UniProtKB-KW"/>
</dbReference>
<comment type="caution">
    <text evidence="6">The sequence shown here is derived from an EMBL/GenBank/DDBJ whole genome shotgun (WGS) entry which is preliminary data.</text>
</comment>
<feature type="binding site" evidence="5">
    <location>
        <position position="92"/>
    </location>
    <ligand>
        <name>Mg(2+)</name>
        <dbReference type="ChEBI" id="CHEBI:18420"/>
        <label>1</label>
        <note>catalytic</note>
    </ligand>
</feature>
<dbReference type="Proteomes" id="UP001138757">
    <property type="component" value="Unassembled WGS sequence"/>
</dbReference>
<dbReference type="GO" id="GO:0007165">
    <property type="term" value="P:signal transduction"/>
    <property type="evidence" value="ECO:0007669"/>
    <property type="project" value="TreeGrafter"/>
</dbReference>
<evidence type="ECO:0000256" key="5">
    <source>
        <dbReference type="PIRSR" id="PIRSR600760-2"/>
    </source>
</evidence>
<keyword evidence="7" id="KW-1185">Reference proteome</keyword>
<protein>
    <submittedName>
        <fullName evidence="6">Inositol monophosphatase</fullName>
    </submittedName>
</protein>
<dbReference type="InterPro" id="IPR020583">
    <property type="entry name" value="Inositol_monoP_metal-BS"/>
</dbReference>
<dbReference type="RefSeq" id="WP_214625567.1">
    <property type="nucleotide sequence ID" value="NZ_JAHGAW010000017.1"/>
</dbReference>
<dbReference type="PROSITE" id="PS00629">
    <property type="entry name" value="IMP_1"/>
    <property type="match status" value="1"/>
</dbReference>
<reference evidence="6" key="1">
    <citation type="submission" date="2021-05" db="EMBL/GenBank/DDBJ databases">
        <title>Genome of Sphingobium sp. strain.</title>
        <authorList>
            <person name="Fan R."/>
        </authorList>
    </citation>
    <scope>NUCLEOTIDE SEQUENCE</scope>
    <source>
        <strain evidence="6">H33</strain>
    </source>
</reference>
<keyword evidence="3" id="KW-0378">Hydrolase</keyword>
<feature type="binding site" evidence="5">
    <location>
        <position position="90"/>
    </location>
    <ligand>
        <name>Mg(2+)</name>
        <dbReference type="ChEBI" id="CHEBI:18420"/>
        <label>2</label>
    </ligand>
</feature>
<comment type="cofactor">
    <cofactor evidence="5">
        <name>Mg(2+)</name>
        <dbReference type="ChEBI" id="CHEBI:18420"/>
    </cofactor>
</comment>
<dbReference type="SUPFAM" id="SSF56655">
    <property type="entry name" value="Carbohydrate phosphatase"/>
    <property type="match status" value="1"/>
</dbReference>
<keyword evidence="2 5" id="KW-0479">Metal-binding</keyword>
<dbReference type="InterPro" id="IPR000760">
    <property type="entry name" value="Inositol_monophosphatase-like"/>
</dbReference>
<evidence type="ECO:0000256" key="2">
    <source>
        <dbReference type="ARBA" id="ARBA00022723"/>
    </source>
</evidence>
<dbReference type="GO" id="GO:0008934">
    <property type="term" value="F:inositol monophosphate 1-phosphatase activity"/>
    <property type="evidence" value="ECO:0007669"/>
    <property type="project" value="TreeGrafter"/>
</dbReference>
<feature type="binding site" evidence="5">
    <location>
        <position position="93"/>
    </location>
    <ligand>
        <name>Mg(2+)</name>
        <dbReference type="ChEBI" id="CHEBI:18420"/>
        <label>2</label>
    </ligand>
</feature>
<accession>A0A9X1DFX9</accession>
<evidence type="ECO:0000256" key="3">
    <source>
        <dbReference type="ARBA" id="ARBA00022801"/>
    </source>
</evidence>
<keyword evidence="4 5" id="KW-0460">Magnesium</keyword>
<evidence type="ECO:0000256" key="1">
    <source>
        <dbReference type="ARBA" id="ARBA00009759"/>
    </source>
</evidence>